<proteinExistence type="predicted"/>
<protein>
    <submittedName>
        <fullName evidence="2">Uncharacterized protein</fullName>
    </submittedName>
</protein>
<feature type="compositionally biased region" description="Low complexity" evidence="1">
    <location>
        <begin position="61"/>
        <end position="72"/>
    </location>
</feature>
<organism evidence="2 3">
    <name type="scientific">Ajellomyces capsulatus (strain H88)</name>
    <name type="common">Darling's disease fungus</name>
    <name type="synonym">Histoplasma capsulatum</name>
    <dbReference type="NCBI Taxonomy" id="544711"/>
    <lineage>
        <taxon>Eukaryota</taxon>
        <taxon>Fungi</taxon>
        <taxon>Dikarya</taxon>
        <taxon>Ascomycota</taxon>
        <taxon>Pezizomycotina</taxon>
        <taxon>Eurotiomycetes</taxon>
        <taxon>Eurotiomycetidae</taxon>
        <taxon>Onygenales</taxon>
        <taxon>Ajellomycetaceae</taxon>
        <taxon>Histoplasma</taxon>
    </lineage>
</organism>
<evidence type="ECO:0000313" key="2">
    <source>
        <dbReference type="EMBL" id="QSS51845.1"/>
    </source>
</evidence>
<reference evidence="2" key="1">
    <citation type="submission" date="2021-01" db="EMBL/GenBank/DDBJ databases">
        <title>Chromosome-level genome assembly of a human fungal pathogen reveals clustering of transcriptionally co-regulated genes.</title>
        <authorList>
            <person name="Voorhies M."/>
            <person name="Cohen S."/>
            <person name="Shea T.P."/>
            <person name="Petrus S."/>
            <person name="Munoz J.F."/>
            <person name="Poplawski S."/>
            <person name="Goldman W.E."/>
            <person name="Michael T."/>
            <person name="Cuomo C.A."/>
            <person name="Sil A."/>
            <person name="Beyhan S."/>
        </authorList>
    </citation>
    <scope>NUCLEOTIDE SEQUENCE</scope>
    <source>
        <strain evidence="2">H88</strain>
    </source>
</reference>
<feature type="region of interest" description="Disordered" evidence="1">
    <location>
        <begin position="1"/>
        <end position="117"/>
    </location>
</feature>
<feature type="compositionally biased region" description="Polar residues" evidence="1">
    <location>
        <begin position="20"/>
        <end position="33"/>
    </location>
</feature>
<accession>A0A8A1LG04</accession>
<dbReference type="Proteomes" id="UP000663419">
    <property type="component" value="Chromosome 2"/>
</dbReference>
<sequence>MTASSSPVAAPPIKSARMKTFSNGSHQERTQSIFACVYNSPSSSPTRPTPTVTAPRNPIQTTTPSPSSTSSSCEGQMTTYPTAPCTSRRRNGKRSKRCRSRWTTPLSSATRTSSTDGASCGCERIKWTQITSRLSRVLWRVLRIALGRRI</sequence>
<feature type="compositionally biased region" description="Low complexity" evidence="1">
    <location>
        <begin position="40"/>
        <end position="53"/>
    </location>
</feature>
<name>A0A8A1LG04_AJEC8</name>
<feature type="compositionally biased region" description="Polar residues" evidence="1">
    <location>
        <begin position="73"/>
        <end position="85"/>
    </location>
</feature>
<feature type="compositionally biased region" description="Polar residues" evidence="1">
    <location>
        <begin position="102"/>
        <end position="117"/>
    </location>
</feature>
<gene>
    <name evidence="2" type="ORF">I7I53_07280</name>
</gene>
<evidence type="ECO:0000256" key="1">
    <source>
        <dbReference type="SAM" id="MobiDB-lite"/>
    </source>
</evidence>
<evidence type="ECO:0000313" key="3">
    <source>
        <dbReference type="Proteomes" id="UP000663419"/>
    </source>
</evidence>
<dbReference type="VEuPathDB" id="FungiDB:I7I53_07280"/>
<dbReference type="AlphaFoldDB" id="A0A8A1LG04"/>
<dbReference type="EMBL" id="CP069103">
    <property type="protein sequence ID" value="QSS51845.1"/>
    <property type="molecule type" value="Genomic_DNA"/>
</dbReference>
<feature type="compositionally biased region" description="Basic residues" evidence="1">
    <location>
        <begin position="87"/>
        <end position="100"/>
    </location>
</feature>